<sequence length="186" mass="21042">MFVEKISSITKPLFKPEVKYKNKNMKIKYFLFPFLLLSQAALALPEHIILFRHAEKATGPDPQLLDMGKRRADHLVTMLSKQPIKQLFSTDYKRTQQTIAPLAKHLNLVVHSYDPRDLKAFAQQLKQLEGSIVVAGHSNTTPELVQLLSNHTVSINEDEFNKVFVVSFSTPTNAQVLTLSSDIADK</sequence>
<evidence type="ECO:0000313" key="2">
    <source>
        <dbReference type="EMBL" id="CAH9052792.1"/>
    </source>
</evidence>
<dbReference type="InterPro" id="IPR029033">
    <property type="entry name" value="His_PPase_superfam"/>
</dbReference>
<evidence type="ECO:0008006" key="5">
    <source>
        <dbReference type="Google" id="ProtNLM"/>
    </source>
</evidence>
<evidence type="ECO:0000313" key="4">
    <source>
        <dbReference type="Proteomes" id="UP001152485"/>
    </source>
</evidence>
<comment type="caution">
    <text evidence="2">The sequence shown here is derived from an EMBL/GenBank/DDBJ whole genome shotgun (WGS) entry which is preliminary data.</text>
</comment>
<dbReference type="Proteomes" id="UP001152485">
    <property type="component" value="Unassembled WGS sequence"/>
</dbReference>
<dbReference type="InterPro" id="IPR013078">
    <property type="entry name" value="His_Pase_superF_clade-1"/>
</dbReference>
<dbReference type="AlphaFoldDB" id="A0A9W4VN47"/>
<dbReference type="EMBL" id="CAMAPC010000003">
    <property type="protein sequence ID" value="CAH9052792.1"/>
    <property type="molecule type" value="Genomic_DNA"/>
</dbReference>
<dbReference type="Proteomes" id="UP001152467">
    <property type="component" value="Unassembled WGS sequence"/>
</dbReference>
<organism evidence="2 3">
    <name type="scientific">Pseudoalteromonas holothuriae</name>
    <dbReference type="NCBI Taxonomy" id="2963714"/>
    <lineage>
        <taxon>Bacteria</taxon>
        <taxon>Pseudomonadati</taxon>
        <taxon>Pseudomonadota</taxon>
        <taxon>Gammaproteobacteria</taxon>
        <taxon>Alteromonadales</taxon>
        <taxon>Pseudoalteromonadaceae</taxon>
        <taxon>Pseudoalteromonas</taxon>
    </lineage>
</organism>
<accession>A0A9W4VN47</accession>
<dbReference type="Pfam" id="PF00300">
    <property type="entry name" value="His_Phos_1"/>
    <property type="match status" value="1"/>
</dbReference>
<gene>
    <name evidence="2" type="ORF">PSECIP111854_01043</name>
    <name evidence="1" type="ORF">PSECIP111951_00076</name>
</gene>
<dbReference type="SUPFAM" id="SSF53254">
    <property type="entry name" value="Phosphoglycerate mutase-like"/>
    <property type="match status" value="1"/>
</dbReference>
<name>A0A9W4VN47_9GAMM</name>
<dbReference type="CDD" id="cd07067">
    <property type="entry name" value="HP_PGM_like"/>
    <property type="match status" value="1"/>
</dbReference>
<protein>
    <recommendedName>
        <fullName evidence="5">Histidine phosphatase family protein</fullName>
    </recommendedName>
</protein>
<dbReference type="Gene3D" id="3.40.50.1240">
    <property type="entry name" value="Phosphoglycerate mutase-like"/>
    <property type="match status" value="1"/>
</dbReference>
<reference evidence="2 4" key="1">
    <citation type="submission" date="2022-07" db="EMBL/GenBank/DDBJ databases">
        <authorList>
            <person name="Criscuolo A."/>
        </authorList>
    </citation>
    <scope>NUCLEOTIDE SEQUENCE</scope>
    <source>
        <strain evidence="4">CIP 111951</strain>
        <strain evidence="2">CIP111854</strain>
        <strain evidence="1">CIP111951</strain>
    </source>
</reference>
<dbReference type="EMBL" id="CAMAPD010000001">
    <property type="protein sequence ID" value="CAH9049918.1"/>
    <property type="molecule type" value="Genomic_DNA"/>
</dbReference>
<keyword evidence="3" id="KW-1185">Reference proteome</keyword>
<evidence type="ECO:0000313" key="1">
    <source>
        <dbReference type="EMBL" id="CAH9049918.1"/>
    </source>
</evidence>
<proteinExistence type="predicted"/>
<evidence type="ECO:0000313" key="3">
    <source>
        <dbReference type="Proteomes" id="UP001152467"/>
    </source>
</evidence>